<sequence length="248" mass="28660">MDRATFEEQATEFAQEIATLLDVTLVGEITANAFEINEEKLRAVIKRSKQLEIGRSNSKKLQLACEFRLCTNSTKKHLAIESSTFKVQYQSGQKYRPVVRFEYDRNSRNKPASHFQFHSDSVPLGLLLARAGRYDAAAQQQDIHYPMGDERFRVCLEDVIELLANEFNAPTHDGWQQHIARGRNRYLSKQAETVIRKNPDLAIKLLEQQGYKVKPPARYPLWKRLKSRMSQIFHFRDSGRFDGSVKSP</sequence>
<gene>
    <name evidence="1" type="ORF">L8V00_05745</name>
</gene>
<evidence type="ECO:0000313" key="1">
    <source>
        <dbReference type="EMBL" id="MCZ9289710.1"/>
    </source>
</evidence>
<dbReference type="Proteomes" id="UP001146469">
    <property type="component" value="Unassembled WGS sequence"/>
</dbReference>
<proteinExistence type="predicted"/>
<organism evidence="1 2">
    <name type="scientific">Corynebacterium evansiae</name>
    <dbReference type="NCBI Taxonomy" id="2913499"/>
    <lineage>
        <taxon>Bacteria</taxon>
        <taxon>Bacillati</taxon>
        <taxon>Actinomycetota</taxon>
        <taxon>Actinomycetes</taxon>
        <taxon>Mycobacteriales</taxon>
        <taxon>Corynebacteriaceae</taxon>
        <taxon>Corynebacterium</taxon>
    </lineage>
</organism>
<dbReference type="EMBL" id="JAKMUT010000004">
    <property type="protein sequence ID" value="MCZ9289710.1"/>
    <property type="molecule type" value="Genomic_DNA"/>
</dbReference>
<accession>A0A9X3LKQ6</accession>
<name>A0A9X3LKQ6_9CORY</name>
<comment type="caution">
    <text evidence="1">The sequence shown here is derived from an EMBL/GenBank/DDBJ whole genome shotgun (WGS) entry which is preliminary data.</text>
</comment>
<dbReference type="RefSeq" id="WP_269944476.1">
    <property type="nucleotide sequence ID" value="NZ_JAKMUT010000004.1"/>
</dbReference>
<reference evidence="1" key="1">
    <citation type="submission" date="2022-02" db="EMBL/GenBank/DDBJ databases">
        <title>Corynebacterium sp. from urogenital microbiome.</title>
        <authorList>
            <person name="Cappelli E.A."/>
            <person name="Ribeiro T.G."/>
            <person name="Peixe L."/>
        </authorList>
    </citation>
    <scope>NUCLEOTIDE SEQUENCE</scope>
    <source>
        <strain evidence="1">C8Ua_174</strain>
    </source>
</reference>
<protein>
    <submittedName>
        <fullName evidence="1">Uncharacterized protein</fullName>
    </submittedName>
</protein>
<evidence type="ECO:0000313" key="2">
    <source>
        <dbReference type="Proteomes" id="UP001146469"/>
    </source>
</evidence>
<keyword evidence="2" id="KW-1185">Reference proteome</keyword>
<dbReference type="AlphaFoldDB" id="A0A9X3LKQ6"/>